<dbReference type="GO" id="GO:0005730">
    <property type="term" value="C:nucleolus"/>
    <property type="evidence" value="ECO:0007669"/>
    <property type="project" value="EnsemblProtists"/>
</dbReference>
<dbReference type="GO" id="GO:0032154">
    <property type="term" value="C:cleavage furrow"/>
    <property type="evidence" value="ECO:0007669"/>
    <property type="project" value="EnsemblProtists"/>
</dbReference>
<dbReference type="InterPro" id="IPR011009">
    <property type="entry name" value="Kinase-like_dom_sf"/>
</dbReference>
<feature type="binding site" evidence="9 11">
    <location>
        <position position="224"/>
    </location>
    <ligand>
        <name>ATP</name>
        <dbReference type="ChEBI" id="CHEBI:30616"/>
    </ligand>
</feature>
<evidence type="ECO:0000256" key="12">
    <source>
        <dbReference type="RuleBase" id="RU000304"/>
    </source>
</evidence>
<dbReference type="GO" id="GO:0051233">
    <property type="term" value="C:spindle midzone"/>
    <property type="evidence" value="ECO:0007669"/>
    <property type="project" value="EnsemblProtists"/>
</dbReference>
<dbReference type="FunFam" id="1.10.510.10:FF:000235">
    <property type="entry name" value="Serine/threonine-protein kinase ark1"/>
    <property type="match status" value="1"/>
</dbReference>
<dbReference type="PROSITE" id="PS00107">
    <property type="entry name" value="PROTEIN_KINASE_ATP"/>
    <property type="match status" value="1"/>
</dbReference>
<keyword evidence="5 9" id="KW-0067">ATP-binding</keyword>
<dbReference type="SMART" id="SM00220">
    <property type="entry name" value="S_TKc"/>
    <property type="match status" value="1"/>
</dbReference>
<evidence type="ECO:0000313" key="17">
    <source>
        <dbReference type="Proteomes" id="UP000007797"/>
    </source>
</evidence>
<feature type="active site" description="Proton acceptor" evidence="8">
    <location>
        <position position="318"/>
    </location>
</feature>
<evidence type="ECO:0000256" key="8">
    <source>
        <dbReference type="PIRSR" id="PIRSR630616-1"/>
    </source>
</evidence>
<dbReference type="STRING" id="1054147.F4PQH1"/>
<keyword evidence="2 13" id="KW-0808">Transferase</keyword>
<protein>
    <recommendedName>
        <fullName evidence="13">Aurora kinase</fullName>
        <ecNumber evidence="13">2.7.11.1</ecNumber>
    </recommendedName>
</protein>
<comment type="catalytic activity">
    <reaction evidence="6 13">
        <text>L-threonyl-[protein] + ATP = O-phospho-L-threonyl-[protein] + ADP + H(+)</text>
        <dbReference type="Rhea" id="RHEA:46608"/>
        <dbReference type="Rhea" id="RHEA-COMP:11060"/>
        <dbReference type="Rhea" id="RHEA-COMP:11605"/>
        <dbReference type="ChEBI" id="CHEBI:15378"/>
        <dbReference type="ChEBI" id="CHEBI:30013"/>
        <dbReference type="ChEBI" id="CHEBI:30616"/>
        <dbReference type="ChEBI" id="CHEBI:61977"/>
        <dbReference type="ChEBI" id="CHEBI:456216"/>
        <dbReference type="EC" id="2.7.11.1"/>
    </reaction>
</comment>
<evidence type="ECO:0000256" key="6">
    <source>
        <dbReference type="ARBA" id="ARBA00047899"/>
    </source>
</evidence>
<evidence type="ECO:0000256" key="3">
    <source>
        <dbReference type="ARBA" id="ARBA00022741"/>
    </source>
</evidence>
<evidence type="ECO:0000256" key="5">
    <source>
        <dbReference type="ARBA" id="ARBA00022840"/>
    </source>
</evidence>
<keyword evidence="4 13" id="KW-0418">Kinase</keyword>
<dbReference type="RefSeq" id="XP_004360485.1">
    <property type="nucleotide sequence ID" value="XM_004360428.1"/>
</dbReference>
<dbReference type="OrthoDB" id="377346at2759"/>
<dbReference type="EC" id="2.7.11.1" evidence="13"/>
<feature type="domain" description="Protein kinase" evidence="15">
    <location>
        <begin position="195"/>
        <end position="445"/>
    </location>
</feature>
<dbReference type="OMA" id="ENILMCE"/>
<evidence type="ECO:0000256" key="13">
    <source>
        <dbReference type="RuleBase" id="RU367134"/>
    </source>
</evidence>
<dbReference type="AlphaFoldDB" id="F4PQH1"/>
<dbReference type="CDD" id="cd14007">
    <property type="entry name" value="STKc_Aurora"/>
    <property type="match status" value="1"/>
</dbReference>
<feature type="region of interest" description="Disordered" evidence="14">
    <location>
        <begin position="19"/>
        <end position="78"/>
    </location>
</feature>
<dbReference type="SUPFAM" id="SSF56112">
    <property type="entry name" value="Protein kinase-like (PK-like)"/>
    <property type="match status" value="1"/>
</dbReference>
<dbReference type="GO" id="GO:0005737">
    <property type="term" value="C:cytoplasm"/>
    <property type="evidence" value="ECO:0007669"/>
    <property type="project" value="EnsemblProtists"/>
</dbReference>
<comment type="similarity">
    <text evidence="13">Belongs to the protein kinase superfamily. Ser/Thr protein kinase family. Aurora subfamily.</text>
</comment>
<feature type="compositionally biased region" description="Polar residues" evidence="14">
    <location>
        <begin position="109"/>
        <end position="128"/>
    </location>
</feature>
<dbReference type="GeneID" id="14874441"/>
<keyword evidence="17" id="KW-1185">Reference proteome</keyword>
<name>F4PQH1_CACFS</name>
<evidence type="ECO:0000256" key="9">
    <source>
        <dbReference type="PIRSR" id="PIRSR630616-2"/>
    </source>
</evidence>
<evidence type="ECO:0000256" key="4">
    <source>
        <dbReference type="ARBA" id="ARBA00022777"/>
    </source>
</evidence>
<evidence type="ECO:0000256" key="1">
    <source>
        <dbReference type="ARBA" id="ARBA00022527"/>
    </source>
</evidence>
<feature type="region of interest" description="Disordered" evidence="14">
    <location>
        <begin position="90"/>
        <end position="180"/>
    </location>
</feature>
<proteinExistence type="inferred from homology"/>
<dbReference type="PROSITE" id="PS50011">
    <property type="entry name" value="PROTEIN_KINASE_DOM"/>
    <property type="match status" value="1"/>
</dbReference>
<reference evidence="17" key="1">
    <citation type="journal article" date="2011" name="Genome Res.">
        <title>Phylogeny-wide analysis of social amoeba genomes highlights ancient origins for complex intercellular communication.</title>
        <authorList>
            <person name="Heidel A.J."/>
            <person name="Lawal H.M."/>
            <person name="Felder M."/>
            <person name="Schilde C."/>
            <person name="Helps N.R."/>
            <person name="Tunggal B."/>
            <person name="Rivero F."/>
            <person name="John U."/>
            <person name="Schleicher M."/>
            <person name="Eichinger L."/>
            <person name="Platzer M."/>
            <person name="Noegel A.A."/>
            <person name="Schaap P."/>
            <person name="Gloeckner G."/>
        </authorList>
    </citation>
    <scope>NUCLEOTIDE SEQUENCE [LARGE SCALE GENOMIC DNA]</scope>
    <source>
        <strain evidence="17">SH3</strain>
    </source>
</reference>
<evidence type="ECO:0000256" key="2">
    <source>
        <dbReference type="ARBA" id="ARBA00022679"/>
    </source>
</evidence>
<dbReference type="GO" id="GO:0005813">
    <property type="term" value="C:centrosome"/>
    <property type="evidence" value="ECO:0007669"/>
    <property type="project" value="EnsemblProtists"/>
</dbReference>
<evidence type="ECO:0000256" key="11">
    <source>
        <dbReference type="PROSITE-ProRule" id="PRU10141"/>
    </source>
</evidence>
<dbReference type="Pfam" id="PF00069">
    <property type="entry name" value="Pkinase"/>
    <property type="match status" value="1"/>
</dbReference>
<dbReference type="Gene3D" id="3.30.200.20">
    <property type="entry name" value="Phosphorylase Kinase, domain 1"/>
    <property type="match status" value="1"/>
</dbReference>
<feature type="binding site" evidence="9">
    <location>
        <begin position="322"/>
        <end position="323"/>
    </location>
    <ligand>
        <name>ATP</name>
        <dbReference type="ChEBI" id="CHEBI:30616"/>
    </ligand>
</feature>
<comment type="catalytic activity">
    <reaction evidence="7 13">
        <text>L-seryl-[protein] + ATP = O-phospho-L-seryl-[protein] + ADP + H(+)</text>
        <dbReference type="Rhea" id="RHEA:17989"/>
        <dbReference type="Rhea" id="RHEA-COMP:9863"/>
        <dbReference type="Rhea" id="RHEA-COMP:11604"/>
        <dbReference type="ChEBI" id="CHEBI:15378"/>
        <dbReference type="ChEBI" id="CHEBI:29999"/>
        <dbReference type="ChEBI" id="CHEBI:30616"/>
        <dbReference type="ChEBI" id="CHEBI:83421"/>
        <dbReference type="ChEBI" id="CHEBI:456216"/>
        <dbReference type="EC" id="2.7.11.1"/>
    </reaction>
</comment>
<keyword evidence="1 12" id="KW-0723">Serine/threonine-protein kinase</keyword>
<feature type="compositionally biased region" description="Low complexity" evidence="14">
    <location>
        <begin position="129"/>
        <end position="180"/>
    </location>
</feature>
<evidence type="ECO:0000259" key="15">
    <source>
        <dbReference type="PROSITE" id="PS50011"/>
    </source>
</evidence>
<dbReference type="GO" id="GO:0005524">
    <property type="term" value="F:ATP binding"/>
    <property type="evidence" value="ECO:0007669"/>
    <property type="project" value="UniProtKB-UniRule"/>
</dbReference>
<dbReference type="Proteomes" id="UP000007797">
    <property type="component" value="Unassembled WGS sequence"/>
</dbReference>
<dbReference type="InterPro" id="IPR017441">
    <property type="entry name" value="Protein_kinase_ATP_BS"/>
</dbReference>
<gene>
    <name evidence="16" type="primary">aurK</name>
    <name evidence="16" type="ORF">DFA_04764</name>
</gene>
<evidence type="ECO:0000256" key="14">
    <source>
        <dbReference type="SAM" id="MobiDB-lite"/>
    </source>
</evidence>
<dbReference type="GO" id="GO:0000922">
    <property type="term" value="C:spindle pole"/>
    <property type="evidence" value="ECO:0007669"/>
    <property type="project" value="EnsemblProtists"/>
</dbReference>
<feature type="binding site" evidence="9">
    <location>
        <begin position="273"/>
        <end position="275"/>
    </location>
    <ligand>
        <name>ATP</name>
        <dbReference type="ChEBI" id="CHEBI:30616"/>
    </ligand>
</feature>
<evidence type="ECO:0000256" key="10">
    <source>
        <dbReference type="PIRSR" id="PIRSR630616-3"/>
    </source>
</evidence>
<keyword evidence="3 9" id="KW-0547">Nucleotide-binding</keyword>
<dbReference type="GO" id="GO:0032133">
    <property type="term" value="C:chromosome passenger complex"/>
    <property type="evidence" value="ECO:0007669"/>
    <property type="project" value="EnsemblProtists"/>
</dbReference>
<dbReference type="InterPro" id="IPR008271">
    <property type="entry name" value="Ser/Thr_kinase_AS"/>
</dbReference>
<feature type="binding site" evidence="9">
    <location>
        <position position="205"/>
    </location>
    <ligand>
        <name>ATP</name>
        <dbReference type="ChEBI" id="CHEBI:30616"/>
    </ligand>
</feature>
<evidence type="ECO:0000313" key="16">
    <source>
        <dbReference type="EMBL" id="EGG22634.1"/>
    </source>
</evidence>
<dbReference type="EMBL" id="GL883009">
    <property type="protein sequence ID" value="EGG22634.1"/>
    <property type="molecule type" value="Genomic_DNA"/>
</dbReference>
<dbReference type="InterPro" id="IPR000719">
    <property type="entry name" value="Prot_kinase_dom"/>
</dbReference>
<dbReference type="Gene3D" id="1.10.510.10">
    <property type="entry name" value="Transferase(Phosphotransferase) domain 1"/>
    <property type="match status" value="1"/>
</dbReference>
<dbReference type="GO" id="GO:0004674">
    <property type="term" value="F:protein serine/threonine kinase activity"/>
    <property type="evidence" value="ECO:0007669"/>
    <property type="project" value="UniProtKB-KW"/>
</dbReference>
<sequence>MNKTNATSGGMSTFKATSNAMKENHHPATTTTTKIVPPSKMAPQMTSSSTVPSSAPKVIGSSFQKPTTTTTTTLPSQEKILTSNTSVLNAAHHQQHQPSNMKQPVPPTSFKQQQPVPQMLSKSQMAPITNQQHPTTTTTAAPTATISSALSSSASVSTQQQQSTRQQMMQQKQLLQEQKQQQYQEDKKKWTIDDFDIGKPLGRGRFGYVYLAREKKSKFVVALKVLFKSQLQAANIEHQLRREIEIQSHLRHPNILRLYGYFYDESRVYLIVEFAKGGECFKELQAVQRFTEKVAATYTIQIADALRYCHSKHVIHRDIKPENLLIGINGEIKIADFGWSVHAPNSKRQTYCGTVEYLPPEIVNKQHYDHKVDVWSLGILIYEFLCGRSAFCDETEEAVMEKIQKGVVTFPSYVSMEAQHLILGLLTSDPSERLTMYDVINHPWIKKNAHPHSLIRT</sequence>
<feature type="cross-link" description="Glycyl lysine isopeptide (Lys-Gly) (interchain with G-Cter in SUMO2)" evidence="10">
    <location>
        <position position="320"/>
    </location>
</feature>
<dbReference type="InterPro" id="IPR030616">
    <property type="entry name" value="Aur-like"/>
</dbReference>
<feature type="binding site" evidence="9">
    <location>
        <position position="336"/>
    </location>
    <ligand>
        <name>ATP</name>
        <dbReference type="ChEBI" id="CHEBI:30616"/>
    </ligand>
</feature>
<accession>F4PQH1</accession>
<evidence type="ECO:0000256" key="7">
    <source>
        <dbReference type="ARBA" id="ARBA00048679"/>
    </source>
</evidence>
<dbReference type="PANTHER" id="PTHR24350">
    <property type="entry name" value="SERINE/THREONINE-PROTEIN KINASE IAL-RELATED"/>
    <property type="match status" value="1"/>
</dbReference>
<dbReference type="KEGG" id="dfa:DFA_04764"/>
<dbReference type="GO" id="GO:0051642">
    <property type="term" value="P:centrosome localization"/>
    <property type="evidence" value="ECO:0007669"/>
    <property type="project" value="EnsemblProtists"/>
</dbReference>
<dbReference type="PROSITE" id="PS00108">
    <property type="entry name" value="PROTEIN_KINASE_ST"/>
    <property type="match status" value="1"/>
</dbReference>
<organism evidence="16 17">
    <name type="scientific">Cavenderia fasciculata</name>
    <name type="common">Slime mold</name>
    <name type="synonym">Dictyostelium fasciculatum</name>
    <dbReference type="NCBI Taxonomy" id="261658"/>
    <lineage>
        <taxon>Eukaryota</taxon>
        <taxon>Amoebozoa</taxon>
        <taxon>Evosea</taxon>
        <taxon>Eumycetozoa</taxon>
        <taxon>Dictyostelia</taxon>
        <taxon>Acytosteliales</taxon>
        <taxon>Cavenderiaceae</taxon>
        <taxon>Cavenderia</taxon>
    </lineage>
</organism>
<dbReference type="GO" id="GO:0005635">
    <property type="term" value="C:nuclear envelope"/>
    <property type="evidence" value="ECO:0007669"/>
    <property type="project" value="EnsemblProtists"/>
</dbReference>
<dbReference type="FunFam" id="3.30.200.20:FF:000042">
    <property type="entry name" value="Aurora kinase A"/>
    <property type="match status" value="1"/>
</dbReference>
<feature type="compositionally biased region" description="Polar residues" evidence="14">
    <location>
        <begin position="44"/>
        <end position="53"/>
    </location>
</feature>
<feature type="compositionally biased region" description="Polar residues" evidence="14">
    <location>
        <begin position="19"/>
        <end position="34"/>
    </location>
</feature>